<dbReference type="EMBL" id="AP024488">
    <property type="protein sequence ID" value="BCS96430.1"/>
    <property type="molecule type" value="Genomic_DNA"/>
</dbReference>
<feature type="coiled-coil region" evidence="1">
    <location>
        <begin position="79"/>
        <end position="106"/>
    </location>
</feature>
<protein>
    <recommendedName>
        <fullName evidence="6">Lipopolysaccharide assembly protein A domain-containing protein</fullName>
    </recommendedName>
</protein>
<feature type="region of interest" description="Disordered" evidence="2">
    <location>
        <begin position="107"/>
        <end position="140"/>
    </location>
</feature>
<organism evidence="4 5">
    <name type="scientific">Desulfoluna limicola</name>
    <dbReference type="NCBI Taxonomy" id="2810562"/>
    <lineage>
        <taxon>Bacteria</taxon>
        <taxon>Pseudomonadati</taxon>
        <taxon>Thermodesulfobacteriota</taxon>
        <taxon>Desulfobacteria</taxon>
        <taxon>Desulfobacterales</taxon>
        <taxon>Desulfolunaceae</taxon>
        <taxon>Desulfoluna</taxon>
    </lineage>
</organism>
<keyword evidence="3" id="KW-1133">Transmembrane helix</keyword>
<evidence type="ECO:0000313" key="4">
    <source>
        <dbReference type="EMBL" id="BCS96430.1"/>
    </source>
</evidence>
<dbReference type="Proteomes" id="UP001320148">
    <property type="component" value="Chromosome"/>
</dbReference>
<sequence>MKKFKIALLFLILAALFVVAYQNREFFLATQKLTVDLKVWGYQSPDIAHGLYFLGCFLVGFLLAYSSGLVAKFKSGKMVKELNAVIDSQQEKISTLRGEMDLLKRRPVAQEPAAVEPTPVDAVEENTEKESELEPTPQQN</sequence>
<gene>
    <name evidence="4" type="ORF">DSLASN_20620</name>
</gene>
<name>A0ABN6F4E1_9BACT</name>
<reference evidence="4 5" key="1">
    <citation type="submission" date="2021-02" db="EMBL/GenBank/DDBJ databases">
        <title>Complete genome of Desulfoluna sp. strain ASN36.</title>
        <authorList>
            <person name="Takahashi A."/>
            <person name="Kojima H."/>
            <person name="Fukui M."/>
        </authorList>
    </citation>
    <scope>NUCLEOTIDE SEQUENCE [LARGE SCALE GENOMIC DNA]</scope>
    <source>
        <strain evidence="4 5">ASN36</strain>
    </source>
</reference>
<proteinExistence type="predicted"/>
<accession>A0ABN6F4E1</accession>
<evidence type="ECO:0008006" key="6">
    <source>
        <dbReference type="Google" id="ProtNLM"/>
    </source>
</evidence>
<dbReference type="RefSeq" id="WP_236892744.1">
    <property type="nucleotide sequence ID" value="NZ_AP024488.1"/>
</dbReference>
<keyword evidence="5" id="KW-1185">Reference proteome</keyword>
<feature type="transmembrane region" description="Helical" evidence="3">
    <location>
        <begin position="50"/>
        <end position="71"/>
    </location>
</feature>
<keyword evidence="3" id="KW-0812">Transmembrane</keyword>
<evidence type="ECO:0000256" key="1">
    <source>
        <dbReference type="SAM" id="Coils"/>
    </source>
</evidence>
<evidence type="ECO:0000256" key="2">
    <source>
        <dbReference type="SAM" id="MobiDB-lite"/>
    </source>
</evidence>
<keyword evidence="1" id="KW-0175">Coiled coil</keyword>
<keyword evidence="3" id="KW-0472">Membrane</keyword>
<evidence type="ECO:0000256" key="3">
    <source>
        <dbReference type="SAM" id="Phobius"/>
    </source>
</evidence>
<evidence type="ECO:0000313" key="5">
    <source>
        <dbReference type="Proteomes" id="UP001320148"/>
    </source>
</evidence>